<dbReference type="Gene3D" id="2.30.30.910">
    <property type="match status" value="1"/>
</dbReference>
<gene>
    <name evidence="8" type="primary">flgD</name>
    <name evidence="10" type="ORF">GGR41_002228</name>
    <name evidence="9" type="ORF">K8U84_08680</name>
    <name evidence="8" type="ORF">PAEH1_00100</name>
</gene>
<evidence type="ECO:0000256" key="1">
    <source>
        <dbReference type="ARBA" id="ARBA00010577"/>
    </source>
</evidence>
<dbReference type="EMBL" id="DYTQ01000098">
    <property type="protein sequence ID" value="HJH24612.1"/>
    <property type="molecule type" value="Genomic_DNA"/>
</dbReference>
<dbReference type="EMBL" id="CP019697">
    <property type="protein sequence ID" value="AQS50338.1"/>
    <property type="molecule type" value="Genomic_DNA"/>
</dbReference>
<evidence type="ECO:0000256" key="2">
    <source>
        <dbReference type="ARBA" id="ARBA00016013"/>
    </source>
</evidence>
<evidence type="ECO:0000313" key="12">
    <source>
        <dbReference type="Proteomes" id="UP000783934"/>
    </source>
</evidence>
<reference evidence="9" key="3">
    <citation type="journal article" date="2021" name="PeerJ">
        <title>Extensive microbial diversity within the chicken gut microbiome revealed by metagenomics and culture.</title>
        <authorList>
            <person name="Gilroy R."/>
            <person name="Ravi A."/>
            <person name="Getino M."/>
            <person name="Pursley I."/>
            <person name="Horton D.L."/>
            <person name="Alikhan N.F."/>
            <person name="Baker D."/>
            <person name="Gharbi K."/>
            <person name="Hall N."/>
            <person name="Watson M."/>
            <person name="Adriaenssens E.M."/>
            <person name="Foster-Nyarko E."/>
            <person name="Jarju S."/>
            <person name="Secka A."/>
            <person name="Antonio M."/>
            <person name="Oren A."/>
            <person name="Chaudhuri R.R."/>
            <person name="La Ragione R."/>
            <person name="Hildebrand F."/>
            <person name="Pallen M.J."/>
        </authorList>
    </citation>
    <scope>NUCLEOTIDE SEQUENCE</scope>
    <source>
        <strain evidence="9">CHK175-13533</strain>
    </source>
</reference>
<name>A0A1U9JX49_9BURK</name>
<evidence type="ECO:0000313" key="11">
    <source>
        <dbReference type="Proteomes" id="UP000189369"/>
    </source>
</evidence>
<keyword evidence="3 5" id="KW-1005">Bacterial flagellum biogenesis</keyword>
<sequence>MSTVDSIQNPAGAALASARGRVDLMGDTQDRFLTLLITQLRNQDPLNPMDNEQITSQLAQLSTVQGIQQLNDTLLALSGQMDVSQSMQAANLIGKPVLVPGSKISLGSDPANPDVKVATPFGVDLMSTADKVTVNILNNGGSVVREIELDIREAGVYSFEWDGRDNTGQVLPDGAYNVEIKASLADAPVSAEALRYGVVDSVAYTTKGLRLDLGLAGDYSLLDIRKIM</sequence>
<evidence type="ECO:0000256" key="5">
    <source>
        <dbReference type="RuleBase" id="RU362076"/>
    </source>
</evidence>
<comment type="similarity">
    <text evidence="1 5">Belongs to the FlgD family.</text>
</comment>
<keyword evidence="8" id="KW-0969">Cilium</keyword>
<accession>A0A1U9JX49</accession>
<dbReference type="OrthoDB" id="9785233at2"/>
<reference evidence="9" key="4">
    <citation type="submission" date="2021-09" db="EMBL/GenBank/DDBJ databases">
        <authorList>
            <person name="Gilroy R."/>
        </authorList>
    </citation>
    <scope>NUCLEOTIDE SEQUENCE</scope>
    <source>
        <strain evidence="9">CHK175-13533</strain>
    </source>
</reference>
<evidence type="ECO:0000259" key="7">
    <source>
        <dbReference type="Pfam" id="PF13861"/>
    </source>
</evidence>
<keyword evidence="8" id="KW-0282">Flagellum</keyword>
<evidence type="ECO:0000256" key="4">
    <source>
        <dbReference type="ARBA" id="ARBA00024746"/>
    </source>
</evidence>
<reference evidence="8 11" key="1">
    <citation type="submission" date="2017-01" db="EMBL/GenBank/DDBJ databases">
        <title>Complete Genome Sequence of Paenalcaligenes hominis, Isolated from a paraplegic Patient with neurogenic bladder.</title>
        <authorList>
            <person name="Mukhopadhyay R."/>
            <person name="Joaquin J."/>
            <person name="Hogue R."/>
            <person name="Kilaru A."/>
            <person name="Jospin G."/>
            <person name="Mars K."/>
            <person name="Eisen J.A."/>
            <person name="Chaturvedi V."/>
        </authorList>
    </citation>
    <scope>NUCLEOTIDE SEQUENCE [LARGE SCALE GENOMIC DNA]</scope>
    <source>
        <strain evidence="8 11">15S00501</strain>
    </source>
</reference>
<protein>
    <recommendedName>
        <fullName evidence="2 5">Basal-body rod modification protein FlgD</fullName>
    </recommendedName>
</protein>
<dbReference type="Proteomes" id="UP000700248">
    <property type="component" value="Unassembled WGS sequence"/>
</dbReference>
<proteinExistence type="inferred from homology"/>
<feature type="domain" description="FlgD/Vpr Ig-like" evidence="6">
    <location>
        <begin position="119"/>
        <end position="184"/>
    </location>
</feature>
<dbReference type="STRING" id="643674.PAEH1_00100"/>
<dbReference type="InterPro" id="IPR025965">
    <property type="entry name" value="FlgD/Vpr_Ig-like"/>
</dbReference>
<dbReference type="GO" id="GO:0044781">
    <property type="term" value="P:bacterial-type flagellum organization"/>
    <property type="evidence" value="ECO:0007669"/>
    <property type="project" value="UniProtKB-UniRule"/>
</dbReference>
<dbReference type="Pfam" id="PF13861">
    <property type="entry name" value="FLgD_tudor"/>
    <property type="match status" value="1"/>
</dbReference>
<evidence type="ECO:0000313" key="10">
    <source>
        <dbReference type="EMBL" id="NJB65973.1"/>
    </source>
</evidence>
<dbReference type="Pfam" id="PF03963">
    <property type="entry name" value="FlgD"/>
    <property type="match status" value="1"/>
</dbReference>
<dbReference type="InterPro" id="IPR025963">
    <property type="entry name" value="FLgD_Tudor"/>
</dbReference>
<evidence type="ECO:0000313" key="8">
    <source>
        <dbReference type="EMBL" id="AQS50338.1"/>
    </source>
</evidence>
<organism evidence="8 11">
    <name type="scientific">Paenalcaligenes hominis</name>
    <dbReference type="NCBI Taxonomy" id="643674"/>
    <lineage>
        <taxon>Bacteria</taxon>
        <taxon>Pseudomonadati</taxon>
        <taxon>Pseudomonadota</taxon>
        <taxon>Betaproteobacteria</taxon>
        <taxon>Burkholderiales</taxon>
        <taxon>Alcaligenaceae</taxon>
        <taxon>Paenalcaligenes</taxon>
    </lineage>
</organism>
<evidence type="ECO:0000259" key="6">
    <source>
        <dbReference type="Pfam" id="PF13860"/>
    </source>
</evidence>
<evidence type="ECO:0000256" key="3">
    <source>
        <dbReference type="ARBA" id="ARBA00022795"/>
    </source>
</evidence>
<dbReference type="EMBL" id="JAATIZ010000004">
    <property type="protein sequence ID" value="NJB65973.1"/>
    <property type="molecule type" value="Genomic_DNA"/>
</dbReference>
<dbReference type="InterPro" id="IPR005648">
    <property type="entry name" value="FlgD"/>
</dbReference>
<dbReference type="RefSeq" id="WP_077732876.1">
    <property type="nucleotide sequence ID" value="NZ_BMCQ01000005.1"/>
</dbReference>
<keyword evidence="8" id="KW-0966">Cell projection</keyword>
<dbReference type="Proteomes" id="UP000189369">
    <property type="component" value="Chromosome"/>
</dbReference>
<dbReference type="Pfam" id="PF13860">
    <property type="entry name" value="FlgD_ig"/>
    <property type="match status" value="1"/>
</dbReference>
<dbReference type="AlphaFoldDB" id="A0A1U9JX49"/>
<dbReference type="Proteomes" id="UP000783934">
    <property type="component" value="Unassembled WGS sequence"/>
</dbReference>
<feature type="domain" description="FlgD Tudor-like" evidence="7">
    <location>
        <begin position="84"/>
        <end position="225"/>
    </location>
</feature>
<reference evidence="10 12" key="2">
    <citation type="submission" date="2020-03" db="EMBL/GenBank/DDBJ databases">
        <title>Genomic Encyclopedia of Type Strains, Phase IV (KMG-IV): sequencing the most valuable type-strain genomes for metagenomic binning, comparative biology and taxonomic classification.</title>
        <authorList>
            <person name="Goeker M."/>
        </authorList>
    </citation>
    <scope>NUCLEOTIDE SEQUENCE [LARGE SCALE GENOMIC DNA]</scope>
    <source>
        <strain evidence="10 12">DSM 26613</strain>
    </source>
</reference>
<evidence type="ECO:0000313" key="9">
    <source>
        <dbReference type="EMBL" id="HJH24612.1"/>
    </source>
</evidence>
<dbReference type="KEGG" id="phn:PAEH1_00100"/>
<comment type="function">
    <text evidence="4 5">Required for flagellar hook formation. May act as a scaffolding protein.</text>
</comment>
<keyword evidence="12" id="KW-1185">Reference proteome</keyword>
<dbReference type="Gene3D" id="2.60.40.4070">
    <property type="match status" value="1"/>
</dbReference>